<dbReference type="EMBL" id="MTPU01000055">
    <property type="protein sequence ID" value="OPH08727.1"/>
    <property type="molecule type" value="Genomic_DNA"/>
</dbReference>
<dbReference type="AlphaFoldDB" id="A0A9Q5W7V2"/>
<reference evidence="1 2" key="1">
    <citation type="submission" date="2017-01" db="EMBL/GenBank/DDBJ databases">
        <authorList>
            <person name="Abreu V.A."/>
            <person name="Popin R.V."/>
            <person name="Rigonato J."/>
            <person name="Andreote A.P."/>
            <person name="Schaker P.C."/>
            <person name="Hoff-Risseti C."/>
            <person name="Alvarenga D.O."/>
            <person name="Varani A.M."/>
            <person name="Fiore M.F."/>
        </authorList>
    </citation>
    <scope>NUCLEOTIDE SEQUENCE [LARGE SCALE GENOMIC DNA]</scope>
    <source>
        <strain evidence="1 2">CENA302</strain>
    </source>
</reference>
<name>A0A9Q5W7V2_9CYAN</name>
<gene>
    <name evidence="1" type="ORF">CENA302_14480</name>
</gene>
<sequence>MNNLENFANNNHDAIRSILRAINFSQGQFSLIFLHCNCVRLHQEIAVELRGRYCTRIEEISLSPSAISLYDNISATMVNIQPYAVMIFGLDTVNNLDSILQVSNQIREEFSRKFAFPLLIWIDDQILKRIIRIAPDLESWSTIIDFDENHSMQAQSLSF</sequence>
<protein>
    <recommendedName>
        <fullName evidence="3">WD-repeat protein</fullName>
    </recommendedName>
</protein>
<proteinExistence type="predicted"/>
<evidence type="ECO:0000313" key="2">
    <source>
        <dbReference type="Proteomes" id="UP000190056"/>
    </source>
</evidence>
<organism evidence="1 2">
    <name type="scientific">Cylindrospermopsis raciborskii CENA302</name>
    <dbReference type="NCBI Taxonomy" id="1170768"/>
    <lineage>
        <taxon>Bacteria</taxon>
        <taxon>Bacillati</taxon>
        <taxon>Cyanobacteriota</taxon>
        <taxon>Cyanophyceae</taxon>
        <taxon>Nostocales</taxon>
        <taxon>Aphanizomenonaceae</taxon>
        <taxon>Cylindrospermopsis</taxon>
    </lineage>
</organism>
<evidence type="ECO:0000313" key="1">
    <source>
        <dbReference type="EMBL" id="OPH08727.1"/>
    </source>
</evidence>
<dbReference type="Proteomes" id="UP000190056">
    <property type="component" value="Unassembled WGS sequence"/>
</dbReference>
<dbReference type="RefSeq" id="WP_071250694.1">
    <property type="nucleotide sequence ID" value="NZ_MTPU01000055.1"/>
</dbReference>
<comment type="caution">
    <text evidence="1">The sequence shown here is derived from an EMBL/GenBank/DDBJ whole genome shotgun (WGS) entry which is preliminary data.</text>
</comment>
<accession>A0A9Q5W7V2</accession>
<evidence type="ECO:0008006" key="3">
    <source>
        <dbReference type="Google" id="ProtNLM"/>
    </source>
</evidence>